<keyword evidence="2" id="KW-0472">Membrane</keyword>
<evidence type="ECO:0000256" key="1">
    <source>
        <dbReference type="SAM" id="MobiDB-lite"/>
    </source>
</evidence>
<evidence type="ECO:0000256" key="2">
    <source>
        <dbReference type="SAM" id="Phobius"/>
    </source>
</evidence>
<organism evidence="4 5">
    <name type="scientific">Aquibacillus albus</name>
    <dbReference type="NCBI Taxonomy" id="1168171"/>
    <lineage>
        <taxon>Bacteria</taxon>
        <taxon>Bacillati</taxon>
        <taxon>Bacillota</taxon>
        <taxon>Bacilli</taxon>
        <taxon>Bacillales</taxon>
        <taxon>Bacillaceae</taxon>
        <taxon>Aquibacillus</taxon>
    </lineage>
</organism>
<dbReference type="InterPro" id="IPR025194">
    <property type="entry name" value="RodZ-like_C"/>
</dbReference>
<dbReference type="Pfam" id="PF13413">
    <property type="entry name" value="HTH_25"/>
    <property type="match status" value="1"/>
</dbReference>
<dbReference type="Proteomes" id="UP001296943">
    <property type="component" value="Unassembled WGS sequence"/>
</dbReference>
<dbReference type="PANTHER" id="PTHR34475">
    <property type="match status" value="1"/>
</dbReference>
<accession>A0ABS2N1T0</accession>
<dbReference type="RefSeq" id="WP_204500229.1">
    <property type="nucleotide sequence ID" value="NZ_JAFBDR010000014.1"/>
</dbReference>
<feature type="domain" description="HTH cro/C1-type" evidence="3">
    <location>
        <begin position="7"/>
        <end position="39"/>
    </location>
</feature>
<feature type="region of interest" description="Disordered" evidence="1">
    <location>
        <begin position="73"/>
        <end position="95"/>
    </location>
</feature>
<evidence type="ECO:0000259" key="3">
    <source>
        <dbReference type="PROSITE" id="PS50943"/>
    </source>
</evidence>
<feature type="compositionally biased region" description="Acidic residues" evidence="1">
    <location>
        <begin position="163"/>
        <end position="184"/>
    </location>
</feature>
<dbReference type="InterPro" id="IPR001387">
    <property type="entry name" value="Cro/C1-type_HTH"/>
</dbReference>
<keyword evidence="2" id="KW-1133">Transmembrane helix</keyword>
<dbReference type="Gene3D" id="1.10.260.40">
    <property type="entry name" value="lambda repressor-like DNA-binding domains"/>
    <property type="match status" value="1"/>
</dbReference>
<dbReference type="CDD" id="cd00093">
    <property type="entry name" value="HTH_XRE"/>
    <property type="match status" value="1"/>
</dbReference>
<feature type="region of interest" description="Disordered" evidence="1">
    <location>
        <begin position="136"/>
        <end position="190"/>
    </location>
</feature>
<dbReference type="InterPro" id="IPR010982">
    <property type="entry name" value="Lambda_DNA-bd_dom_sf"/>
</dbReference>
<dbReference type="PROSITE" id="PS50943">
    <property type="entry name" value="HTH_CROC1"/>
    <property type="match status" value="1"/>
</dbReference>
<keyword evidence="5" id="KW-1185">Reference proteome</keyword>
<name>A0ABS2N1T0_9BACI</name>
<evidence type="ECO:0000313" key="4">
    <source>
        <dbReference type="EMBL" id="MBM7572094.1"/>
    </source>
</evidence>
<sequence>MEIGARLKEAREQKSLTLEDIQKITKIQTRYLQAIEKGNFEVMPGNFYVRAFVKEYATAVDLDPDQLMEEHKAELPASTDESTIEYSRVQRSRKNTSATKSPAIFSFLPTIIVVLLIVGIVFSIWYFYQQSQENNPDQQIQTEDNGGDQVRLPDDEQNQNQQQEEENEETEQPADSEVEEEENEPLQPTLNMVETGNAETIYDLENPGDQLTLTLSSDSENWLEVENGKGKSFYNEMFYADQSPWEQDMTGEEQIYLRFGNPTHLSITVNGITLELPDNINPSQVQRVWINVKNNTQ</sequence>
<dbReference type="EMBL" id="JAFBDR010000014">
    <property type="protein sequence ID" value="MBM7572094.1"/>
    <property type="molecule type" value="Genomic_DNA"/>
</dbReference>
<dbReference type="InterPro" id="IPR050400">
    <property type="entry name" value="Bact_Cytoskel_RodZ"/>
</dbReference>
<dbReference type="Pfam" id="PF13464">
    <property type="entry name" value="RodZ_C"/>
    <property type="match status" value="1"/>
</dbReference>
<feature type="transmembrane region" description="Helical" evidence="2">
    <location>
        <begin position="103"/>
        <end position="128"/>
    </location>
</feature>
<keyword evidence="2" id="KW-0812">Transmembrane</keyword>
<dbReference type="SUPFAM" id="SSF47413">
    <property type="entry name" value="lambda repressor-like DNA-binding domains"/>
    <property type="match status" value="1"/>
</dbReference>
<protein>
    <submittedName>
        <fullName evidence="4">Cytoskeletal protein RodZ</fullName>
    </submittedName>
</protein>
<evidence type="ECO:0000313" key="5">
    <source>
        <dbReference type="Proteomes" id="UP001296943"/>
    </source>
</evidence>
<reference evidence="4 5" key="1">
    <citation type="submission" date="2021-01" db="EMBL/GenBank/DDBJ databases">
        <title>Genomic Encyclopedia of Type Strains, Phase IV (KMG-IV): sequencing the most valuable type-strain genomes for metagenomic binning, comparative biology and taxonomic classification.</title>
        <authorList>
            <person name="Goeker M."/>
        </authorList>
    </citation>
    <scope>NUCLEOTIDE SEQUENCE [LARGE SCALE GENOMIC DNA]</scope>
    <source>
        <strain evidence="4 5">DSM 23711</strain>
    </source>
</reference>
<gene>
    <name evidence="4" type="ORF">JOC48_002597</name>
</gene>
<proteinExistence type="predicted"/>
<dbReference type="PANTHER" id="PTHR34475:SF1">
    <property type="entry name" value="CYTOSKELETON PROTEIN RODZ"/>
    <property type="match status" value="1"/>
</dbReference>
<comment type="caution">
    <text evidence="4">The sequence shown here is derived from an EMBL/GenBank/DDBJ whole genome shotgun (WGS) entry which is preliminary data.</text>
</comment>